<dbReference type="GO" id="GO:0034626">
    <property type="term" value="P:fatty acid elongation, polyunsaturated fatty acid"/>
    <property type="evidence" value="ECO:0007669"/>
    <property type="project" value="TreeGrafter"/>
</dbReference>
<keyword evidence="15" id="KW-1185">Reference proteome</keyword>
<evidence type="ECO:0000256" key="6">
    <source>
        <dbReference type="ARBA" id="ARBA00022692"/>
    </source>
</evidence>
<evidence type="ECO:0000313" key="16">
    <source>
        <dbReference type="RefSeq" id="XP_020085886.1"/>
    </source>
</evidence>
<dbReference type="Gramene" id="Aco022480.1.mrna1">
    <property type="protein sequence ID" value="Aco022480.1.mrna1.cds1"/>
    <property type="gene ID" value="Aco022480.1.path1"/>
</dbReference>
<feature type="transmembrane region" description="Helical" evidence="14">
    <location>
        <begin position="164"/>
        <end position="181"/>
    </location>
</feature>
<dbReference type="EC" id="2.3.1.199" evidence="3"/>
<reference evidence="16" key="2">
    <citation type="submission" date="2025-08" db="UniProtKB">
        <authorList>
            <consortium name="RefSeq"/>
        </authorList>
    </citation>
    <scope>IDENTIFICATION</scope>
    <source>
        <tissue evidence="16">Leaf</tissue>
    </source>
</reference>
<evidence type="ECO:0000256" key="4">
    <source>
        <dbReference type="ARBA" id="ARBA00022516"/>
    </source>
</evidence>
<evidence type="ECO:0000256" key="3">
    <source>
        <dbReference type="ARBA" id="ARBA00012307"/>
    </source>
</evidence>
<reference evidence="15" key="1">
    <citation type="journal article" date="2015" name="Nat. Genet.">
        <title>The pineapple genome and the evolution of CAM photosynthesis.</title>
        <authorList>
            <person name="Ming R."/>
            <person name="VanBuren R."/>
            <person name="Wai C.M."/>
            <person name="Tang H."/>
            <person name="Schatz M.C."/>
            <person name="Bowers J.E."/>
            <person name="Lyons E."/>
            <person name="Wang M.L."/>
            <person name="Chen J."/>
            <person name="Biggers E."/>
            <person name="Zhang J."/>
            <person name="Huang L."/>
            <person name="Zhang L."/>
            <person name="Miao W."/>
            <person name="Zhang J."/>
            <person name="Ye Z."/>
            <person name="Miao C."/>
            <person name="Lin Z."/>
            <person name="Wang H."/>
            <person name="Zhou H."/>
            <person name="Yim W.C."/>
            <person name="Priest H.D."/>
            <person name="Zheng C."/>
            <person name="Woodhouse M."/>
            <person name="Edger P.P."/>
            <person name="Guyot R."/>
            <person name="Guo H.B."/>
            <person name="Guo H."/>
            <person name="Zheng G."/>
            <person name="Singh R."/>
            <person name="Sharma A."/>
            <person name="Min X."/>
            <person name="Zheng Y."/>
            <person name="Lee H."/>
            <person name="Gurtowski J."/>
            <person name="Sedlazeck F.J."/>
            <person name="Harkess A."/>
            <person name="McKain M.R."/>
            <person name="Liao Z."/>
            <person name="Fang J."/>
            <person name="Liu J."/>
            <person name="Zhang X."/>
            <person name="Zhang Q."/>
            <person name="Hu W."/>
            <person name="Qin Y."/>
            <person name="Wang K."/>
            <person name="Chen L.Y."/>
            <person name="Shirley N."/>
            <person name="Lin Y.R."/>
            <person name="Liu L.Y."/>
            <person name="Hernandez A.G."/>
            <person name="Wright C.L."/>
            <person name="Bulone V."/>
            <person name="Tuskan G.A."/>
            <person name="Heath K."/>
            <person name="Zee F."/>
            <person name="Moore P.H."/>
            <person name="Sunkar R."/>
            <person name="Leebens-Mack J.H."/>
            <person name="Mockler T."/>
            <person name="Bennetzen J.L."/>
            <person name="Freeling M."/>
            <person name="Sankoff D."/>
            <person name="Paterson A.H."/>
            <person name="Zhu X."/>
            <person name="Yang X."/>
            <person name="Smith J.A."/>
            <person name="Cushman J.C."/>
            <person name="Paull R.E."/>
            <person name="Yu Q."/>
        </authorList>
    </citation>
    <scope>NUCLEOTIDE SEQUENCE [LARGE SCALE GENOMIC DNA]</scope>
    <source>
        <strain evidence="15">cv. F153</strain>
    </source>
</reference>
<dbReference type="RefSeq" id="XP_020085886.1">
    <property type="nucleotide sequence ID" value="XM_020230297.1"/>
</dbReference>
<feature type="region of interest" description="Disordered" evidence="13">
    <location>
        <begin position="282"/>
        <end position="308"/>
    </location>
</feature>
<keyword evidence="8 14" id="KW-1133">Transmembrane helix</keyword>
<dbReference type="GO" id="GO:0030148">
    <property type="term" value="P:sphingolipid biosynthetic process"/>
    <property type="evidence" value="ECO:0007669"/>
    <property type="project" value="TreeGrafter"/>
</dbReference>
<dbReference type="Pfam" id="PF01151">
    <property type="entry name" value="ELO"/>
    <property type="match status" value="1"/>
</dbReference>
<feature type="transmembrane region" description="Helical" evidence="14">
    <location>
        <begin position="228"/>
        <end position="246"/>
    </location>
</feature>
<evidence type="ECO:0000256" key="9">
    <source>
        <dbReference type="ARBA" id="ARBA00023098"/>
    </source>
</evidence>
<evidence type="ECO:0000256" key="8">
    <source>
        <dbReference type="ARBA" id="ARBA00022989"/>
    </source>
</evidence>
<keyword evidence="7" id="KW-0276">Fatty acid metabolism</keyword>
<dbReference type="PROSITE" id="PS01188">
    <property type="entry name" value="ELO"/>
    <property type="match status" value="1"/>
</dbReference>
<dbReference type="GeneID" id="109708512"/>
<evidence type="ECO:0000256" key="12">
    <source>
        <dbReference type="ARBA" id="ARBA00047375"/>
    </source>
</evidence>
<protein>
    <recommendedName>
        <fullName evidence="3">very-long-chain 3-oxoacyl-CoA synthase</fullName>
        <ecNumber evidence="3">2.3.1.199</ecNumber>
    </recommendedName>
</protein>
<evidence type="ECO:0000256" key="5">
    <source>
        <dbReference type="ARBA" id="ARBA00022679"/>
    </source>
</evidence>
<feature type="transmembrane region" description="Helical" evidence="14">
    <location>
        <begin position="82"/>
        <end position="104"/>
    </location>
</feature>
<dbReference type="Proteomes" id="UP000515123">
    <property type="component" value="Linkage group 1"/>
</dbReference>
<dbReference type="PANTHER" id="PTHR11157">
    <property type="entry name" value="FATTY ACID ACYL TRANSFERASE-RELATED"/>
    <property type="match status" value="1"/>
</dbReference>
<name>A0A6P5EQB2_ANACO</name>
<keyword evidence="10 14" id="KW-0472">Membrane</keyword>
<feature type="transmembrane region" description="Helical" evidence="14">
    <location>
        <begin position="258"/>
        <end position="275"/>
    </location>
</feature>
<proteinExistence type="inferred from homology"/>
<accession>A0A6P5EQB2</accession>
<dbReference type="GO" id="GO:0009922">
    <property type="term" value="F:fatty acid elongase activity"/>
    <property type="evidence" value="ECO:0007669"/>
    <property type="project" value="UniProtKB-EC"/>
</dbReference>
<comment type="subcellular location">
    <subcellularLocation>
        <location evidence="1">Membrane</location>
        <topology evidence="1">Multi-pass membrane protein</topology>
    </subcellularLocation>
</comment>
<dbReference type="AlphaFoldDB" id="A0A6P5EQB2"/>
<dbReference type="GO" id="GO:0005789">
    <property type="term" value="C:endoplasmic reticulum membrane"/>
    <property type="evidence" value="ECO:0007669"/>
    <property type="project" value="TreeGrafter"/>
</dbReference>
<comment type="catalytic activity">
    <reaction evidence="12">
        <text>a very-long-chain acyl-CoA + malonyl-CoA + H(+) = a very-long-chain 3-oxoacyl-CoA + CO2 + CoA</text>
        <dbReference type="Rhea" id="RHEA:32727"/>
        <dbReference type="ChEBI" id="CHEBI:15378"/>
        <dbReference type="ChEBI" id="CHEBI:16526"/>
        <dbReference type="ChEBI" id="CHEBI:57287"/>
        <dbReference type="ChEBI" id="CHEBI:57384"/>
        <dbReference type="ChEBI" id="CHEBI:90725"/>
        <dbReference type="ChEBI" id="CHEBI:90736"/>
        <dbReference type="EC" id="2.3.1.199"/>
    </reaction>
</comment>
<feature type="transmembrane region" description="Helical" evidence="14">
    <location>
        <begin position="124"/>
        <end position="143"/>
    </location>
</feature>
<dbReference type="InterPro" id="IPR002076">
    <property type="entry name" value="ELO_fam"/>
</dbReference>
<keyword evidence="5" id="KW-0808">Transferase</keyword>
<dbReference type="GO" id="GO:0042761">
    <property type="term" value="P:very long-chain fatty acid biosynthetic process"/>
    <property type="evidence" value="ECO:0007669"/>
    <property type="project" value="TreeGrafter"/>
</dbReference>
<evidence type="ECO:0000256" key="14">
    <source>
        <dbReference type="SAM" id="Phobius"/>
    </source>
</evidence>
<keyword evidence="11" id="KW-0275">Fatty acid biosynthesis</keyword>
<evidence type="ECO:0000313" key="15">
    <source>
        <dbReference type="Proteomes" id="UP000515123"/>
    </source>
</evidence>
<evidence type="ECO:0000256" key="10">
    <source>
        <dbReference type="ARBA" id="ARBA00023136"/>
    </source>
</evidence>
<dbReference type="GO" id="GO:0019367">
    <property type="term" value="P:fatty acid elongation, saturated fatty acid"/>
    <property type="evidence" value="ECO:0007669"/>
    <property type="project" value="TreeGrafter"/>
</dbReference>
<dbReference type="OrthoDB" id="434092at2759"/>
<organism evidence="15 16">
    <name type="scientific">Ananas comosus</name>
    <name type="common">Pineapple</name>
    <name type="synonym">Ananas ananas</name>
    <dbReference type="NCBI Taxonomy" id="4615"/>
    <lineage>
        <taxon>Eukaryota</taxon>
        <taxon>Viridiplantae</taxon>
        <taxon>Streptophyta</taxon>
        <taxon>Embryophyta</taxon>
        <taxon>Tracheophyta</taxon>
        <taxon>Spermatophyta</taxon>
        <taxon>Magnoliopsida</taxon>
        <taxon>Liliopsida</taxon>
        <taxon>Poales</taxon>
        <taxon>Bromeliaceae</taxon>
        <taxon>Bromelioideae</taxon>
        <taxon>Ananas</taxon>
    </lineage>
</organism>
<dbReference type="GO" id="GO:0034625">
    <property type="term" value="P:fatty acid elongation, monounsaturated fatty acid"/>
    <property type="evidence" value="ECO:0007669"/>
    <property type="project" value="TreeGrafter"/>
</dbReference>
<evidence type="ECO:0000256" key="11">
    <source>
        <dbReference type="ARBA" id="ARBA00023160"/>
    </source>
</evidence>
<comment type="similarity">
    <text evidence="2">Belongs to the ELO family.</text>
</comment>
<sequence length="308" mass="33957">MAAAAADPPLWWGAYERLRWWLVDNPTVSSFEWSPGRTLGASVPFVATAVATYLAAVLVFRQGGGLLPLPSPPPAVLRLASAAHNVVLLVLSAVMAAGCALSALTRMPSPRWLFCFPPSPSPSANAAGPVFFWAHVFYLSKLYELADTLLILLSGEGGRRRLTFLHVYHHAVVVVMCYVWLAASQSLVPIALVTNAAVHVVMYGYYLSSSLGRRWPPRWKRAVTEIQIAQFVFSFAVSLVFLCYHFRSAAGCRGMSGWLFNAVFNVSLLALFLNFHTRAYPASASPNDNENENENEKKKKKKKKKNRA</sequence>
<feature type="transmembrane region" description="Helical" evidence="14">
    <location>
        <begin position="39"/>
        <end position="61"/>
    </location>
</feature>
<gene>
    <name evidence="16" type="primary">LOC109708512</name>
</gene>
<dbReference type="PANTHER" id="PTHR11157:SF134">
    <property type="entry name" value="ELONGATION OF FATTY ACIDS PROTEIN 1-RELATED"/>
    <property type="match status" value="1"/>
</dbReference>
<feature type="transmembrane region" description="Helical" evidence="14">
    <location>
        <begin position="187"/>
        <end position="207"/>
    </location>
</feature>
<evidence type="ECO:0000256" key="7">
    <source>
        <dbReference type="ARBA" id="ARBA00022832"/>
    </source>
</evidence>
<evidence type="ECO:0000256" key="13">
    <source>
        <dbReference type="SAM" id="MobiDB-lite"/>
    </source>
</evidence>
<keyword evidence="4" id="KW-0444">Lipid biosynthesis</keyword>
<evidence type="ECO:0000256" key="2">
    <source>
        <dbReference type="ARBA" id="ARBA00007263"/>
    </source>
</evidence>
<keyword evidence="6 14" id="KW-0812">Transmembrane</keyword>
<feature type="compositionally biased region" description="Basic residues" evidence="13">
    <location>
        <begin position="298"/>
        <end position="308"/>
    </location>
</feature>
<evidence type="ECO:0000256" key="1">
    <source>
        <dbReference type="ARBA" id="ARBA00004141"/>
    </source>
</evidence>
<dbReference type="InterPro" id="IPR030457">
    <property type="entry name" value="ELO_CS"/>
</dbReference>
<keyword evidence="9" id="KW-0443">Lipid metabolism</keyword>